<dbReference type="Pfam" id="PF22615">
    <property type="entry name" value="IPMS_D2"/>
    <property type="match status" value="1"/>
</dbReference>
<dbReference type="EC" id="2.3.3.13" evidence="3"/>
<gene>
    <name evidence="9" type="ORF">GT409_12405</name>
</gene>
<dbReference type="Pfam" id="PF00682">
    <property type="entry name" value="HMGL-like"/>
    <property type="match status" value="1"/>
</dbReference>
<dbReference type="SUPFAM" id="SSF51569">
    <property type="entry name" value="Aldolase"/>
    <property type="match status" value="1"/>
</dbReference>
<dbReference type="Pfam" id="PF08502">
    <property type="entry name" value="LeuA_dimer"/>
    <property type="match status" value="1"/>
</dbReference>
<evidence type="ECO:0000256" key="1">
    <source>
        <dbReference type="ARBA" id="ARBA00000064"/>
    </source>
</evidence>
<dbReference type="InterPro" id="IPR054692">
    <property type="entry name" value="LeuA-like_post-cat"/>
</dbReference>
<dbReference type="PROSITE" id="PS00816">
    <property type="entry name" value="AIPM_HOMOCIT_SYNTH_2"/>
    <property type="match status" value="1"/>
</dbReference>
<comment type="catalytic activity">
    <reaction evidence="1">
        <text>3-methyl-2-oxobutanoate + acetyl-CoA + H2O = (2S)-2-isopropylmalate + CoA + H(+)</text>
        <dbReference type="Rhea" id="RHEA:21524"/>
        <dbReference type="ChEBI" id="CHEBI:1178"/>
        <dbReference type="ChEBI" id="CHEBI:11851"/>
        <dbReference type="ChEBI" id="CHEBI:15377"/>
        <dbReference type="ChEBI" id="CHEBI:15378"/>
        <dbReference type="ChEBI" id="CHEBI:57287"/>
        <dbReference type="ChEBI" id="CHEBI:57288"/>
        <dbReference type="EC" id="2.3.3.13"/>
    </reaction>
</comment>
<dbReference type="EMBL" id="CP047593">
    <property type="protein sequence ID" value="QHI70207.1"/>
    <property type="molecule type" value="Genomic_DNA"/>
</dbReference>
<dbReference type="InterPro" id="IPR002034">
    <property type="entry name" value="AIPM/Hcit_synth_CS"/>
</dbReference>
<dbReference type="CDD" id="cd07942">
    <property type="entry name" value="DRE_TIM_LeuA"/>
    <property type="match status" value="1"/>
</dbReference>
<reference evidence="9 10" key="1">
    <citation type="submission" date="2020-01" db="EMBL/GenBank/DDBJ databases">
        <title>Ponticoccus aerotolerans gen. nov., sp. nov., an anaerobic bacterium and proposal of Ponticoccusceae fam. nov., Ponticoccusles ord. nov. and Ponticoccuse classis nov. in the phylum Kiritimatiellaeota.</title>
        <authorList>
            <person name="Zhou L.Y."/>
            <person name="Du Z.J."/>
        </authorList>
    </citation>
    <scope>NUCLEOTIDE SEQUENCE [LARGE SCALE GENOMIC DNA]</scope>
    <source>
        <strain evidence="9 10">S-5007</strain>
    </source>
</reference>
<evidence type="ECO:0000313" key="10">
    <source>
        <dbReference type="Proteomes" id="UP000464954"/>
    </source>
</evidence>
<keyword evidence="9" id="KW-0012">Acyltransferase</keyword>
<dbReference type="PANTHER" id="PTHR46911">
    <property type="match status" value="1"/>
</dbReference>
<dbReference type="Proteomes" id="UP000464954">
    <property type="component" value="Chromosome"/>
</dbReference>
<keyword evidence="6" id="KW-0100">Branched-chain amino acid biosynthesis</keyword>
<protein>
    <recommendedName>
        <fullName evidence="3">2-isopropylmalate synthase</fullName>
        <ecNumber evidence="3">2.3.3.13</ecNumber>
    </recommendedName>
</protein>
<evidence type="ECO:0000259" key="8">
    <source>
        <dbReference type="PROSITE" id="PS50991"/>
    </source>
</evidence>
<name>A0A6P1M8I5_9BACT</name>
<evidence type="ECO:0000256" key="2">
    <source>
        <dbReference type="ARBA" id="ARBA00009767"/>
    </source>
</evidence>
<dbReference type="NCBIfam" id="NF002991">
    <property type="entry name" value="PRK03739.1"/>
    <property type="match status" value="1"/>
</dbReference>
<dbReference type="AlphaFoldDB" id="A0A6P1M8I5"/>
<dbReference type="PROSITE" id="PS50991">
    <property type="entry name" value="PYR_CT"/>
    <property type="match status" value="1"/>
</dbReference>
<keyword evidence="4" id="KW-0028">Amino-acid biosynthesis</keyword>
<dbReference type="InterPro" id="IPR036230">
    <property type="entry name" value="LeuA_allosteric_dom_sf"/>
</dbReference>
<evidence type="ECO:0000256" key="3">
    <source>
        <dbReference type="ARBA" id="ARBA00012973"/>
    </source>
</evidence>
<dbReference type="InterPro" id="IPR013709">
    <property type="entry name" value="2-isopropylmalate_synth_dimer"/>
</dbReference>
<dbReference type="Gene3D" id="3.30.160.270">
    <property type="match status" value="1"/>
</dbReference>
<dbReference type="RefSeq" id="WP_160629385.1">
    <property type="nucleotide sequence ID" value="NZ_CP047593.1"/>
</dbReference>
<dbReference type="Gene3D" id="3.20.20.70">
    <property type="entry name" value="Aldolase class I"/>
    <property type="match status" value="1"/>
</dbReference>
<keyword evidence="10" id="KW-1185">Reference proteome</keyword>
<dbReference type="SMART" id="SM00917">
    <property type="entry name" value="LeuA_dimer"/>
    <property type="match status" value="1"/>
</dbReference>
<evidence type="ECO:0000256" key="6">
    <source>
        <dbReference type="ARBA" id="ARBA00023304"/>
    </source>
</evidence>
<dbReference type="SUPFAM" id="SSF89000">
    <property type="entry name" value="post-HMGL domain-like"/>
    <property type="match status" value="1"/>
</dbReference>
<dbReference type="KEGG" id="taer:GT409_12405"/>
<dbReference type="GO" id="GO:0003852">
    <property type="term" value="F:2-isopropylmalate synthase activity"/>
    <property type="evidence" value="ECO:0007669"/>
    <property type="project" value="UniProtKB-EC"/>
</dbReference>
<dbReference type="InterPro" id="IPR000891">
    <property type="entry name" value="PYR_CT"/>
</dbReference>
<evidence type="ECO:0000313" key="9">
    <source>
        <dbReference type="EMBL" id="QHI70207.1"/>
    </source>
</evidence>
<evidence type="ECO:0000256" key="7">
    <source>
        <dbReference type="RuleBase" id="RU003523"/>
    </source>
</evidence>
<organism evidence="9 10">
    <name type="scientific">Tichowtungia aerotolerans</name>
    <dbReference type="NCBI Taxonomy" id="2697043"/>
    <lineage>
        <taxon>Bacteria</taxon>
        <taxon>Pseudomonadati</taxon>
        <taxon>Kiritimatiellota</taxon>
        <taxon>Tichowtungiia</taxon>
        <taxon>Tichowtungiales</taxon>
        <taxon>Tichowtungiaceae</taxon>
        <taxon>Tichowtungia</taxon>
    </lineage>
</organism>
<comment type="similarity">
    <text evidence="2">Belongs to the alpha-IPM synthase/homocitrate synthase family. LeuA type 2 subfamily.</text>
</comment>
<dbReference type="GO" id="GO:0009098">
    <property type="term" value="P:L-leucine biosynthetic process"/>
    <property type="evidence" value="ECO:0007669"/>
    <property type="project" value="InterPro"/>
</dbReference>
<evidence type="ECO:0000256" key="5">
    <source>
        <dbReference type="ARBA" id="ARBA00022679"/>
    </source>
</evidence>
<dbReference type="InterPro" id="IPR013785">
    <property type="entry name" value="Aldolase_TIM"/>
</dbReference>
<dbReference type="SUPFAM" id="SSF110921">
    <property type="entry name" value="2-isopropylmalate synthase LeuA, allosteric (dimerisation) domain"/>
    <property type="match status" value="1"/>
</dbReference>
<dbReference type="InterPro" id="IPR039371">
    <property type="entry name" value="LeuA_N_DRE-TIM"/>
</dbReference>
<dbReference type="PANTHER" id="PTHR46911:SF1">
    <property type="entry name" value="2-ISOPROPYLMALATE SYNTHASE"/>
    <property type="match status" value="1"/>
</dbReference>
<keyword evidence="5 7" id="KW-0808">Transferase</keyword>
<accession>A0A6P1M8I5</accession>
<sequence>MKTPKYKVPESFDMPDRQWPSRTLTDSPVWCSVDLRDGNQALPDPMTPDQKREYFKMLCDIGFKHIEVGFPSASQDDFDFFRGLIEEDRVPEDVFIMGLTQCRSHLIERTFEAFKGVKQGIVHAYIATSDLHMKQVFGMDRQDTIETAVAATRQIRELADAMPESDIRYEFSPEEFTDTDPEFCLELCKAVYDAWGKATPEKPLILNLPATVERRPPNHYADMIEWFCSRFPNRDRVQISLHSHNDQGMAVAATELALMAGADRVEGTLFGHGERTGNVDLVTVVGNLFSRGIETGLDFSNMEKVVESVERLTGMPVYYRQPYAGEYAFTAFSGSHQDAINKGMHRLDKASEIFGMRWKVPYLHIDPADLGRSFERLIRINSQSGKGGIAWVLEQEYGVHIPKAMQPELREEVQRYSEEVSRELSSEEVYKIFEEKFLRPEGPYELAGYWPRPDDNDPTFIHGEVKILVNGEAKTSVADGNGPISAFVNAVRELAGIEFGVDDYHEQAIGKGADAQALAYVPLKLKDNGVIFGVGSDSNIDQAAVRAIIAGLNRIEGQQK</sequence>
<feature type="domain" description="Pyruvate carboxyltransferase" evidence="8">
    <location>
        <begin position="28"/>
        <end position="303"/>
    </location>
</feature>
<dbReference type="PROSITE" id="PS00815">
    <property type="entry name" value="AIPM_HOMOCIT_SYNTH_1"/>
    <property type="match status" value="1"/>
</dbReference>
<evidence type="ECO:0000256" key="4">
    <source>
        <dbReference type="ARBA" id="ARBA00022605"/>
    </source>
</evidence>
<proteinExistence type="inferred from homology"/>